<keyword evidence="3" id="KW-1185">Reference proteome</keyword>
<evidence type="ECO:0000313" key="2">
    <source>
        <dbReference type="EMBL" id="KAK8887042.1"/>
    </source>
</evidence>
<comment type="similarity">
    <text evidence="1">Belongs to the TCP10 family.</text>
</comment>
<gene>
    <name evidence="2" type="ORF">M9Y10_038078</name>
</gene>
<evidence type="ECO:0008006" key="4">
    <source>
        <dbReference type="Google" id="ProtNLM"/>
    </source>
</evidence>
<dbReference type="InterPro" id="IPR026581">
    <property type="entry name" value="TCP10L/CENPJ"/>
</dbReference>
<protein>
    <recommendedName>
        <fullName evidence="4">Centromere protein J C-terminal domain-containing protein</fullName>
    </recommendedName>
</protein>
<name>A0ABR2K980_9EUKA</name>
<sequence length="321" mass="36991">MDNIEKEIDFEELSKEYPLFFSSIHKINKGSIYPSPKIPKPISEDPQIFLDYDDYILDERISNLEFYPTEDRTNNSLNNLKSSKYSTETIVSPTPSKSMNISKLSSAFSKKSLANHHQTCSRRKIDNNISHHNNNIQNPDFYFDESNRKHIINKTNDDENFIETGVQTSKNVAKKTISNQAPPPSQSLHSGYPLFFDYQPKLPQRHQKLQNGTEKTFYQNGDILIRFTSGKEKIYHQNIILTKYKNGDILQEFLDGSTAYKYTNTGTVQLTLPDHTSIIQYANGQREKRNPEGETIVKFSDGVFMKIDVNGKWTMIKANDL</sequence>
<dbReference type="EMBL" id="JAPFFF010000006">
    <property type="protein sequence ID" value="KAK8887042.1"/>
    <property type="molecule type" value="Genomic_DNA"/>
</dbReference>
<proteinExistence type="inferred from homology"/>
<dbReference type="PANTHER" id="PTHR10331">
    <property type="entry name" value="T COMPLEX PROTEIN 10"/>
    <property type="match status" value="1"/>
</dbReference>
<accession>A0ABR2K980</accession>
<dbReference type="Gene3D" id="2.60.450.20">
    <property type="match status" value="1"/>
</dbReference>
<evidence type="ECO:0000256" key="1">
    <source>
        <dbReference type="ARBA" id="ARBA00005627"/>
    </source>
</evidence>
<dbReference type="Proteomes" id="UP001470230">
    <property type="component" value="Unassembled WGS sequence"/>
</dbReference>
<comment type="caution">
    <text evidence="2">The sequence shown here is derived from an EMBL/GenBank/DDBJ whole genome shotgun (WGS) entry which is preliminary data.</text>
</comment>
<evidence type="ECO:0000313" key="3">
    <source>
        <dbReference type="Proteomes" id="UP001470230"/>
    </source>
</evidence>
<dbReference type="InterPro" id="IPR047002">
    <property type="entry name" value="Tcp10_C_sf"/>
</dbReference>
<organism evidence="2 3">
    <name type="scientific">Tritrichomonas musculus</name>
    <dbReference type="NCBI Taxonomy" id="1915356"/>
    <lineage>
        <taxon>Eukaryota</taxon>
        <taxon>Metamonada</taxon>
        <taxon>Parabasalia</taxon>
        <taxon>Tritrichomonadida</taxon>
        <taxon>Tritrichomonadidae</taxon>
        <taxon>Tritrichomonas</taxon>
    </lineage>
</organism>
<reference evidence="2 3" key="1">
    <citation type="submission" date="2024-04" db="EMBL/GenBank/DDBJ databases">
        <title>Tritrichomonas musculus Genome.</title>
        <authorList>
            <person name="Alves-Ferreira E."/>
            <person name="Grigg M."/>
            <person name="Lorenzi H."/>
            <person name="Galac M."/>
        </authorList>
    </citation>
    <scope>NUCLEOTIDE SEQUENCE [LARGE SCALE GENOMIC DNA]</scope>
    <source>
        <strain evidence="2 3">EAF2021</strain>
    </source>
</reference>
<dbReference type="PANTHER" id="PTHR10331:SF6">
    <property type="entry name" value="SPINDLE ASSEMBLY ABNORMAL 4"/>
    <property type="match status" value="1"/>
</dbReference>